<protein>
    <submittedName>
        <fullName evidence="2">Uncharacterized protein</fullName>
    </submittedName>
</protein>
<evidence type="ECO:0000313" key="3">
    <source>
        <dbReference type="Proteomes" id="UP000009222"/>
    </source>
</evidence>
<dbReference type="KEGG" id="taz:TREAZ_3302"/>
<evidence type="ECO:0000313" key="2">
    <source>
        <dbReference type="EMBL" id="AEF80238.1"/>
    </source>
</evidence>
<dbReference type="AlphaFoldDB" id="F5Y920"/>
<dbReference type="HOGENOM" id="CLU_3318646_0_0_12"/>
<sequence length="39" mass="3906">MRSMPAGKDALLSPANTGGGKTLAKRMFCGKLKGIGGSP</sequence>
<reference evidence="3" key="1">
    <citation type="submission" date="2009-12" db="EMBL/GenBank/DDBJ databases">
        <title>Complete sequence of Treponema azotonutricium strain ZAS-9.</title>
        <authorList>
            <person name="Tetu S.G."/>
            <person name="Matson E."/>
            <person name="Ren Q."/>
            <person name="Seshadri R."/>
            <person name="Elbourne L."/>
            <person name="Hassan K.A."/>
            <person name="Durkin A."/>
            <person name="Radune D."/>
            <person name="Mohamoud Y."/>
            <person name="Shay R."/>
            <person name="Jin S."/>
            <person name="Zhang X."/>
            <person name="Lucey K."/>
            <person name="Ballor N.R."/>
            <person name="Ottesen E."/>
            <person name="Rosenthal R."/>
            <person name="Allen A."/>
            <person name="Leadbetter J.R."/>
            <person name="Paulsen I.T."/>
        </authorList>
    </citation>
    <scope>NUCLEOTIDE SEQUENCE [LARGE SCALE GENOMIC DNA]</scope>
    <source>
        <strain evidence="3">ATCC BAA-888 / DSM 13862 / ZAS-9</strain>
    </source>
</reference>
<evidence type="ECO:0000256" key="1">
    <source>
        <dbReference type="SAM" id="MobiDB-lite"/>
    </source>
</evidence>
<accession>F5Y920</accession>
<dbReference type="InParanoid" id="F5Y920"/>
<dbReference type="EMBL" id="CP001841">
    <property type="protein sequence ID" value="AEF80238.1"/>
    <property type="molecule type" value="Genomic_DNA"/>
</dbReference>
<proteinExistence type="predicted"/>
<dbReference type="Proteomes" id="UP000009222">
    <property type="component" value="Chromosome"/>
</dbReference>
<gene>
    <name evidence="2" type="ordered locus">TREAZ_3302</name>
</gene>
<keyword evidence="3" id="KW-1185">Reference proteome</keyword>
<organism evidence="2 3">
    <name type="scientific">Leadbettera azotonutricia (strain ATCC BAA-888 / DSM 13862 / ZAS-9)</name>
    <name type="common">Treponema azotonutricium</name>
    <dbReference type="NCBI Taxonomy" id="545695"/>
    <lineage>
        <taxon>Bacteria</taxon>
        <taxon>Pseudomonadati</taxon>
        <taxon>Spirochaetota</taxon>
        <taxon>Spirochaetia</taxon>
        <taxon>Spirochaetales</taxon>
        <taxon>Breznakiellaceae</taxon>
        <taxon>Leadbettera</taxon>
    </lineage>
</organism>
<name>F5Y920_LEAAZ</name>
<dbReference type="STRING" id="545695.TREAZ_3302"/>
<reference evidence="2 3" key="2">
    <citation type="journal article" date="2011" name="ISME J.">
        <title>RNA-seq reveals cooperative metabolic interactions between two termite-gut spirochete species in co-culture.</title>
        <authorList>
            <person name="Rosenthal A.Z."/>
            <person name="Matson E.G."/>
            <person name="Eldar A."/>
            <person name="Leadbetter J.R."/>
        </authorList>
    </citation>
    <scope>NUCLEOTIDE SEQUENCE [LARGE SCALE GENOMIC DNA]</scope>
    <source>
        <strain evidence="3">ATCC BAA-888 / DSM 13862 / ZAS-9</strain>
    </source>
</reference>
<feature type="region of interest" description="Disordered" evidence="1">
    <location>
        <begin position="1"/>
        <end position="21"/>
    </location>
</feature>